<evidence type="ECO:0000313" key="2">
    <source>
        <dbReference type="Proteomes" id="UP001059295"/>
    </source>
</evidence>
<evidence type="ECO:0000313" key="1">
    <source>
        <dbReference type="EMBL" id="UWN58053.1"/>
    </source>
</evidence>
<proteinExistence type="predicted"/>
<accession>A0ABY5V2F5</accession>
<dbReference type="Proteomes" id="UP001059295">
    <property type="component" value="Chromosome"/>
</dbReference>
<protein>
    <submittedName>
        <fullName evidence="1">Uncharacterized protein</fullName>
    </submittedName>
</protein>
<keyword evidence="2" id="KW-1185">Reference proteome</keyword>
<reference evidence="1" key="1">
    <citation type="journal article" date="2022" name="Cell">
        <title>Design, construction, and in vivo augmentation of a complex gut microbiome.</title>
        <authorList>
            <person name="Cheng A.G."/>
            <person name="Ho P.Y."/>
            <person name="Aranda-Diaz A."/>
            <person name="Jain S."/>
            <person name="Yu F.B."/>
            <person name="Meng X."/>
            <person name="Wang M."/>
            <person name="Iakiviak M."/>
            <person name="Nagashima K."/>
            <person name="Zhao A."/>
            <person name="Murugkar P."/>
            <person name="Patil A."/>
            <person name="Atabakhsh K."/>
            <person name="Weakley A."/>
            <person name="Yan J."/>
            <person name="Brumbaugh A.R."/>
            <person name="Higginbottom S."/>
            <person name="Dimas A."/>
            <person name="Shiver A.L."/>
            <person name="Deutschbauer A."/>
            <person name="Neff N."/>
            <person name="Sonnenburg J.L."/>
            <person name="Huang K.C."/>
            <person name="Fischbach M.A."/>
        </authorList>
    </citation>
    <scope>NUCLEOTIDE SEQUENCE</scope>
    <source>
        <strain evidence="1">AP11</strain>
    </source>
</reference>
<dbReference type="RefSeq" id="WP_147524783.1">
    <property type="nucleotide sequence ID" value="NZ_CAPH01000016.1"/>
</dbReference>
<gene>
    <name evidence="1" type="ORF">NQ491_04570</name>
</gene>
<organism evidence="1 2">
    <name type="scientific">Alistipes ihumii AP11</name>
    <dbReference type="NCBI Taxonomy" id="1211813"/>
    <lineage>
        <taxon>Bacteria</taxon>
        <taxon>Pseudomonadati</taxon>
        <taxon>Bacteroidota</taxon>
        <taxon>Bacteroidia</taxon>
        <taxon>Bacteroidales</taxon>
        <taxon>Rikenellaceae</taxon>
        <taxon>Alistipes</taxon>
    </lineage>
</organism>
<dbReference type="EMBL" id="CP102294">
    <property type="protein sequence ID" value="UWN58053.1"/>
    <property type="molecule type" value="Genomic_DNA"/>
</dbReference>
<name>A0ABY5V2F5_9BACT</name>
<dbReference type="GeneID" id="82890982"/>
<sequence length="121" mass="13898">MENLRSGELYVFSDNEFFNPPSYAVVSGWACDGISLSVLMTESPLPEPSMRIDWDCRLPHGLSYSRLPTDAERDRFFRMLKVCDSQQKLVEHCFADHGDRCEIRFKRVFLRPATLGESGDC</sequence>